<evidence type="ECO:0000313" key="3">
    <source>
        <dbReference type="Proteomes" id="UP001447188"/>
    </source>
</evidence>
<dbReference type="EMBL" id="JBBBZM010000139">
    <property type="protein sequence ID" value="KAL0633055.1"/>
    <property type="molecule type" value="Genomic_DNA"/>
</dbReference>
<accession>A0ABR3GBA0</accession>
<feature type="chain" id="PRO_5046420900" evidence="1">
    <location>
        <begin position="22"/>
        <end position="284"/>
    </location>
</feature>
<evidence type="ECO:0000256" key="1">
    <source>
        <dbReference type="SAM" id="SignalP"/>
    </source>
</evidence>
<feature type="signal peptide" evidence="1">
    <location>
        <begin position="1"/>
        <end position="21"/>
    </location>
</feature>
<comment type="caution">
    <text evidence="2">The sequence shown here is derived from an EMBL/GenBank/DDBJ whole genome shotgun (WGS) entry which is preliminary data.</text>
</comment>
<keyword evidence="3" id="KW-1185">Reference proteome</keyword>
<protein>
    <submittedName>
        <fullName evidence="2">Uncharacterized protein</fullName>
    </submittedName>
</protein>
<name>A0ABR3GBA0_9PEZI</name>
<evidence type="ECO:0000313" key="2">
    <source>
        <dbReference type="EMBL" id="KAL0633055.1"/>
    </source>
</evidence>
<reference evidence="2 3" key="1">
    <citation type="submission" date="2024-02" db="EMBL/GenBank/DDBJ databases">
        <title>Discinaceae phylogenomics.</title>
        <authorList>
            <person name="Dirks A.C."/>
            <person name="James T.Y."/>
        </authorList>
    </citation>
    <scope>NUCLEOTIDE SEQUENCE [LARGE SCALE GENOMIC DNA]</scope>
    <source>
        <strain evidence="2 3">ACD0624</strain>
    </source>
</reference>
<gene>
    <name evidence="2" type="ORF">Q9L58_008065</name>
</gene>
<organism evidence="2 3">
    <name type="scientific">Discina gigas</name>
    <dbReference type="NCBI Taxonomy" id="1032678"/>
    <lineage>
        <taxon>Eukaryota</taxon>
        <taxon>Fungi</taxon>
        <taxon>Dikarya</taxon>
        <taxon>Ascomycota</taxon>
        <taxon>Pezizomycotina</taxon>
        <taxon>Pezizomycetes</taxon>
        <taxon>Pezizales</taxon>
        <taxon>Discinaceae</taxon>
        <taxon>Discina</taxon>
    </lineage>
</organism>
<keyword evidence="1" id="KW-0732">Signal</keyword>
<proteinExistence type="predicted"/>
<dbReference type="Proteomes" id="UP001447188">
    <property type="component" value="Unassembled WGS sequence"/>
</dbReference>
<sequence length="284" mass="31406">MKSFPCRISSVFFLQLSIVFAAAVRSPPSYHGSINSNPKHFKHEQENFVLGVAFENFREFELKSLKDEVHEVLSQIVPVALTAAIQRDDPYGVLANIGDEGWNVVQLALARVSSILYRDDLSFVGGSGGMDLDEFWENYCGGGKTDAAVWHGYKTSDGSMKGSNTILICPAFFKGQGAAPTSHKERIQKHSCGETGSQKLMELRSAIILRELSQTSHVGLRPRDKNMVESTAESQSGGAQDVLKEIGTKLQLKQVDAELFNRYAILAWRRSVCGRPDEKHDRVG</sequence>